<accession>A0AAP0F4H3</accession>
<keyword evidence="3" id="KW-1185">Reference proteome</keyword>
<organism evidence="2 3">
    <name type="scientific">Stephania japonica</name>
    <dbReference type="NCBI Taxonomy" id="461633"/>
    <lineage>
        <taxon>Eukaryota</taxon>
        <taxon>Viridiplantae</taxon>
        <taxon>Streptophyta</taxon>
        <taxon>Embryophyta</taxon>
        <taxon>Tracheophyta</taxon>
        <taxon>Spermatophyta</taxon>
        <taxon>Magnoliopsida</taxon>
        <taxon>Ranunculales</taxon>
        <taxon>Menispermaceae</taxon>
        <taxon>Menispermoideae</taxon>
        <taxon>Cissampelideae</taxon>
        <taxon>Stephania</taxon>
    </lineage>
</organism>
<feature type="compositionally biased region" description="Basic and acidic residues" evidence="1">
    <location>
        <begin position="73"/>
        <end position="94"/>
    </location>
</feature>
<reference evidence="2 3" key="1">
    <citation type="submission" date="2024-01" db="EMBL/GenBank/DDBJ databases">
        <title>Genome assemblies of Stephania.</title>
        <authorList>
            <person name="Yang L."/>
        </authorList>
    </citation>
    <scope>NUCLEOTIDE SEQUENCE [LARGE SCALE GENOMIC DNA]</scope>
    <source>
        <strain evidence="2">QJT</strain>
        <tissue evidence="2">Leaf</tissue>
    </source>
</reference>
<feature type="region of interest" description="Disordered" evidence="1">
    <location>
        <begin position="40"/>
        <end position="98"/>
    </location>
</feature>
<name>A0AAP0F4H3_9MAGN</name>
<dbReference type="EMBL" id="JBBNAE010000008">
    <property type="protein sequence ID" value="KAK9103760.1"/>
    <property type="molecule type" value="Genomic_DNA"/>
</dbReference>
<evidence type="ECO:0000256" key="1">
    <source>
        <dbReference type="SAM" id="MobiDB-lite"/>
    </source>
</evidence>
<sequence>MMNIDEPLMCSFQILKPADLKPKFSFSNTMTTTTSSSAVRVEDSKLASPAKACNNASPPTRLVARNEVSPPTRGDHKNVPQSIRQEREGVKREPSPPLKVITVPASVPVARKDVKQGAPSLLERNSINITPRRREKYWENASSDQTWYFTN</sequence>
<gene>
    <name evidence="2" type="ORF">Sjap_021014</name>
</gene>
<proteinExistence type="predicted"/>
<dbReference type="Proteomes" id="UP001417504">
    <property type="component" value="Unassembled WGS sequence"/>
</dbReference>
<evidence type="ECO:0000313" key="2">
    <source>
        <dbReference type="EMBL" id="KAK9103760.1"/>
    </source>
</evidence>
<evidence type="ECO:0000313" key="3">
    <source>
        <dbReference type="Proteomes" id="UP001417504"/>
    </source>
</evidence>
<protein>
    <submittedName>
        <fullName evidence="2">Uncharacterized protein</fullName>
    </submittedName>
</protein>
<comment type="caution">
    <text evidence="2">The sequence shown here is derived from an EMBL/GenBank/DDBJ whole genome shotgun (WGS) entry which is preliminary data.</text>
</comment>
<dbReference type="AlphaFoldDB" id="A0AAP0F4H3"/>